<evidence type="ECO:0000256" key="12">
    <source>
        <dbReference type="ARBA" id="ARBA00023329"/>
    </source>
</evidence>
<feature type="compositionally biased region" description="Low complexity" evidence="17">
    <location>
        <begin position="346"/>
        <end position="364"/>
    </location>
</feature>
<dbReference type="InterPro" id="IPR026229">
    <property type="entry name" value="VOPP1"/>
</dbReference>
<evidence type="ECO:0000256" key="11">
    <source>
        <dbReference type="ARBA" id="ARBA00023228"/>
    </source>
</evidence>
<evidence type="ECO:0000256" key="19">
    <source>
        <dbReference type="SAM" id="SignalP"/>
    </source>
</evidence>
<evidence type="ECO:0000256" key="14">
    <source>
        <dbReference type="ARBA" id="ARBA00035708"/>
    </source>
</evidence>
<evidence type="ECO:0000256" key="6">
    <source>
        <dbReference type="ARBA" id="ARBA00022753"/>
    </source>
</evidence>
<feature type="region of interest" description="Disordered" evidence="17">
    <location>
        <begin position="508"/>
        <end position="527"/>
    </location>
</feature>
<protein>
    <recommendedName>
        <fullName evidence="14">WW domain binding protein VOPP1</fullName>
    </recommendedName>
    <alternativeName>
        <fullName evidence="15">Vesicular, overexpressed in cancer, prosurvival protein 1</fullName>
    </alternativeName>
</protein>
<feature type="compositionally biased region" description="Low complexity" evidence="17">
    <location>
        <begin position="247"/>
        <end position="280"/>
    </location>
</feature>
<proteinExistence type="inferred from homology"/>
<accession>A0A9N9RPQ4</accession>
<feature type="region of interest" description="Disordered" evidence="17">
    <location>
        <begin position="242"/>
        <end position="280"/>
    </location>
</feature>
<dbReference type="GO" id="GO:0031902">
    <property type="term" value="C:late endosome membrane"/>
    <property type="evidence" value="ECO:0007669"/>
    <property type="project" value="UniProtKB-SubCell"/>
</dbReference>
<evidence type="ECO:0000256" key="16">
    <source>
        <dbReference type="ARBA" id="ARBA00046288"/>
    </source>
</evidence>
<evidence type="ECO:0000313" key="21">
    <source>
        <dbReference type="Proteomes" id="UP001153620"/>
    </source>
</evidence>
<feature type="compositionally biased region" description="Acidic residues" evidence="17">
    <location>
        <begin position="678"/>
        <end position="691"/>
    </location>
</feature>
<gene>
    <name evidence="20" type="ORF">CHIRRI_LOCUS5373</name>
</gene>
<sequence length="691" mass="76476">MFAMEHLIWIYSSLLAALTINLVSARFCENGNHRCLPPKECCAQGCCYLFSPPSAPRPQQPADHVLNLFFINHWYFWLFLFAIVIALLLICSLWKKRHTLFCTGWSTSSNHRTPSEGDSAGSCYAPPHYSRCSSFYHAPPPYNEVTSKPDLYPLVFSYTNDGSKNGASNGAANYLMVQYFRNYIVRPIGSLSATSTIDSLSSSFICTANEANTMVPPPYSSAASPDDLSISLQNYAIPRSASQQGYNSNTNNNNNFNNISSHNNNNTNSSSHNNIGSNFNISNENQIESQLLTGNEAHMANRPMSVPNTTINSHYHFRASESANFSHLFQLNDHSDIENRNYRIPTSSNSNSTMTTTHTCSGSSRNHNISISDDDDDEDEEIFHQASEGASIGNIGNDSVGNQASSIYHSNDTMLSLSAAMIDKIAYSKQTNDHTKLDMIQKQLEKCCELIQQQQQQIQQTRSHFNITTSFDSASESPISCEIAKKMSESAIIGLGYMNSNTGSTVSSLANLNSPSSPPQATSPTQEVKDLLEQIRQLKDRTFSDEELNINLEKETNNVKLESQPRPGPSTEISCSNTIIRPTIATTNNMIKRPTSFSNKRRFFNMKNRSVYIPISCNPLSSPNGLNTKLRSPLSGTASVFLNKSRGCNKYKNGYSKSAPTTPGTFPENCDNSPLLDEHDEDAETEADQNC</sequence>
<dbReference type="PANTHER" id="PTHR14971:SF2">
    <property type="entry name" value="VESICULAR, OVEREXPRESSED IN CANCER, PROSURVIVAL PROTEIN 1"/>
    <property type="match status" value="1"/>
</dbReference>
<organism evidence="20 21">
    <name type="scientific">Chironomus riparius</name>
    <dbReference type="NCBI Taxonomy" id="315576"/>
    <lineage>
        <taxon>Eukaryota</taxon>
        <taxon>Metazoa</taxon>
        <taxon>Ecdysozoa</taxon>
        <taxon>Arthropoda</taxon>
        <taxon>Hexapoda</taxon>
        <taxon>Insecta</taxon>
        <taxon>Pterygota</taxon>
        <taxon>Neoptera</taxon>
        <taxon>Endopterygota</taxon>
        <taxon>Diptera</taxon>
        <taxon>Nematocera</taxon>
        <taxon>Chironomoidea</taxon>
        <taxon>Chironomidae</taxon>
        <taxon>Chironominae</taxon>
        <taxon>Chironomus</taxon>
    </lineage>
</organism>
<feature type="region of interest" description="Disordered" evidence="17">
    <location>
        <begin position="344"/>
        <end position="368"/>
    </location>
</feature>
<reference evidence="20" key="2">
    <citation type="submission" date="2022-10" db="EMBL/GenBank/DDBJ databases">
        <authorList>
            <consortium name="ENA_rothamsted_submissions"/>
            <consortium name="culmorum"/>
            <person name="King R."/>
        </authorList>
    </citation>
    <scope>NUCLEOTIDE SEQUENCE</scope>
</reference>
<feature type="chain" id="PRO_5040321758" description="WW domain binding protein VOPP1" evidence="19">
    <location>
        <begin position="26"/>
        <end position="691"/>
    </location>
</feature>
<keyword evidence="7 18" id="KW-1133">Transmembrane helix</keyword>
<dbReference type="GO" id="GO:0005765">
    <property type="term" value="C:lysosomal membrane"/>
    <property type="evidence" value="ECO:0007669"/>
    <property type="project" value="UniProtKB-SubCell"/>
</dbReference>
<keyword evidence="6" id="KW-0967">Endosome</keyword>
<dbReference type="EMBL" id="OU895878">
    <property type="protein sequence ID" value="CAG9802464.1"/>
    <property type="molecule type" value="Genomic_DNA"/>
</dbReference>
<keyword evidence="10" id="KW-0804">Transcription</keyword>
<name>A0A9N9RPQ4_9DIPT</name>
<keyword evidence="4 18" id="KW-0812">Transmembrane</keyword>
<evidence type="ECO:0000256" key="18">
    <source>
        <dbReference type="SAM" id="Phobius"/>
    </source>
</evidence>
<keyword evidence="12" id="KW-0968">Cytoplasmic vesicle</keyword>
<dbReference type="Proteomes" id="UP001153620">
    <property type="component" value="Chromosome 2"/>
</dbReference>
<evidence type="ECO:0000256" key="7">
    <source>
        <dbReference type="ARBA" id="ARBA00022989"/>
    </source>
</evidence>
<evidence type="ECO:0000256" key="9">
    <source>
        <dbReference type="ARBA" id="ARBA00023136"/>
    </source>
</evidence>
<evidence type="ECO:0000256" key="2">
    <source>
        <dbReference type="ARBA" id="ARBA00004656"/>
    </source>
</evidence>
<evidence type="ECO:0000256" key="8">
    <source>
        <dbReference type="ARBA" id="ARBA00023015"/>
    </source>
</evidence>
<evidence type="ECO:0000256" key="15">
    <source>
        <dbReference type="ARBA" id="ARBA00035715"/>
    </source>
</evidence>
<feature type="region of interest" description="Disordered" evidence="17">
    <location>
        <begin position="654"/>
        <end position="691"/>
    </location>
</feature>
<keyword evidence="21" id="KW-1185">Reference proteome</keyword>
<evidence type="ECO:0000256" key="5">
    <source>
        <dbReference type="ARBA" id="ARBA00022729"/>
    </source>
</evidence>
<evidence type="ECO:0000256" key="4">
    <source>
        <dbReference type="ARBA" id="ARBA00022692"/>
    </source>
</evidence>
<keyword evidence="9 18" id="KW-0472">Membrane</keyword>
<reference evidence="20" key="1">
    <citation type="submission" date="2022-01" db="EMBL/GenBank/DDBJ databases">
        <authorList>
            <person name="King R."/>
        </authorList>
    </citation>
    <scope>NUCLEOTIDE SEQUENCE</scope>
</reference>
<dbReference type="AlphaFoldDB" id="A0A9N9RPQ4"/>
<keyword evidence="8" id="KW-0805">Transcription regulation</keyword>
<feature type="signal peptide" evidence="19">
    <location>
        <begin position="1"/>
        <end position="25"/>
    </location>
</feature>
<keyword evidence="5 19" id="KW-0732">Signal</keyword>
<dbReference type="PANTHER" id="PTHR14971">
    <property type="entry name" value="VESICULAR, OVEREXPRESSED IN CANCER, PROSURVIVAL PROTEIN 1"/>
    <property type="match status" value="1"/>
</dbReference>
<keyword evidence="11" id="KW-0458">Lysosome</keyword>
<feature type="compositionally biased region" description="Polar residues" evidence="17">
    <location>
        <begin position="655"/>
        <end position="664"/>
    </location>
</feature>
<evidence type="ECO:0000313" key="20">
    <source>
        <dbReference type="EMBL" id="CAG9802464.1"/>
    </source>
</evidence>
<evidence type="ECO:0000256" key="17">
    <source>
        <dbReference type="SAM" id="MobiDB-lite"/>
    </source>
</evidence>
<dbReference type="OrthoDB" id="6629737at2759"/>
<feature type="compositionally biased region" description="Low complexity" evidence="17">
    <location>
        <begin position="508"/>
        <end position="526"/>
    </location>
</feature>
<evidence type="ECO:0000256" key="1">
    <source>
        <dbReference type="ARBA" id="ARBA00004156"/>
    </source>
</evidence>
<evidence type="ECO:0000256" key="13">
    <source>
        <dbReference type="ARBA" id="ARBA00035628"/>
    </source>
</evidence>
<evidence type="ECO:0000256" key="10">
    <source>
        <dbReference type="ARBA" id="ARBA00023163"/>
    </source>
</evidence>
<evidence type="ECO:0000256" key="3">
    <source>
        <dbReference type="ARBA" id="ARBA00006655"/>
    </source>
</evidence>
<comment type="similarity">
    <text evidence="3">Belongs to the VOPP1/ECOP family.</text>
</comment>
<comment type="subcellular location">
    <subcellularLocation>
        <location evidence="1">Cytoplasmic vesicle membrane</location>
    </subcellularLocation>
    <subcellularLocation>
        <location evidence="16">Endomembrane system</location>
        <topology evidence="16">Single-pass type I membrane protein</topology>
    </subcellularLocation>
    <subcellularLocation>
        <location evidence="13">Late endosome membrane</location>
        <topology evidence="13">Single-pass membrane protein</topology>
    </subcellularLocation>
    <subcellularLocation>
        <location evidence="2">Lysosome membrane</location>
    </subcellularLocation>
</comment>
<feature type="transmembrane region" description="Helical" evidence="18">
    <location>
        <begin position="74"/>
        <end position="94"/>
    </location>
</feature>